<name>A0AAV7ZQU2_9EUKA</name>
<proteinExistence type="predicted"/>
<dbReference type="Proteomes" id="UP001146793">
    <property type="component" value="Unassembled WGS sequence"/>
</dbReference>
<dbReference type="Gene3D" id="3.40.50.300">
    <property type="entry name" value="P-loop containing nucleotide triphosphate hydrolases"/>
    <property type="match status" value="1"/>
</dbReference>
<evidence type="ECO:0000313" key="2">
    <source>
        <dbReference type="EMBL" id="KAJ3443481.1"/>
    </source>
</evidence>
<dbReference type="EMBL" id="JANTQA010000023">
    <property type="protein sequence ID" value="KAJ3443481.1"/>
    <property type="molecule type" value="Genomic_DNA"/>
</dbReference>
<comment type="caution">
    <text evidence="2">The sequence shown here is derived from an EMBL/GenBank/DDBJ whole genome shotgun (WGS) entry which is preliminary data.</text>
</comment>
<accession>A0AAV7ZQU2</accession>
<feature type="coiled-coil region" evidence="1">
    <location>
        <begin position="255"/>
        <end position="310"/>
    </location>
</feature>
<evidence type="ECO:0000256" key="1">
    <source>
        <dbReference type="SAM" id="Coils"/>
    </source>
</evidence>
<dbReference type="InterPro" id="IPR027417">
    <property type="entry name" value="P-loop_NTPase"/>
</dbReference>
<sequence length="314" mass="36033">MGNQGLGTKNSHIIKKRHKKKYFRKLGTIKLAITVYNLTSCKMVFANRAALDDFGIDKFPESGEMDGTAVAQPNQKYFNCPTGEAISRLAVQVKNSEDGTIQFGWDLKTVKGEAFSVWVTITKIQIGNELYAQCIHQKTDDEDVQPKTVNESYVKVKITDDSSELTITQTNLTETKSIQDNQQSQVNSTSVQVITSLEDFSNEDLTESIIDEIKKKIRSYDDFEIENFITNKLNLLNSTIEEQKNYYQNKISDLLKSSSKQKSEQKNKYLELEKLYGKRLKSFNKEKKANKELNEEVKQLKKRISRIKKQLKDL</sequence>
<protein>
    <submittedName>
        <fullName evidence="2">Uncharacterized protein</fullName>
    </submittedName>
</protein>
<organism evidence="2 3">
    <name type="scientific">Anaeramoeba flamelloides</name>
    <dbReference type="NCBI Taxonomy" id="1746091"/>
    <lineage>
        <taxon>Eukaryota</taxon>
        <taxon>Metamonada</taxon>
        <taxon>Anaeramoebidae</taxon>
        <taxon>Anaeramoeba</taxon>
    </lineage>
</organism>
<reference evidence="2" key="1">
    <citation type="submission" date="2022-08" db="EMBL/GenBank/DDBJ databases">
        <title>Novel sulphate-reducing endosymbionts in the free-living metamonad Anaeramoeba.</title>
        <authorList>
            <person name="Jerlstrom-Hultqvist J."/>
            <person name="Cepicka I."/>
            <person name="Gallot-Lavallee L."/>
            <person name="Salas-Leiva D."/>
            <person name="Curtis B.A."/>
            <person name="Zahonova K."/>
            <person name="Pipaliya S."/>
            <person name="Dacks J."/>
            <person name="Roger A.J."/>
        </authorList>
    </citation>
    <scope>NUCLEOTIDE SEQUENCE</scope>
    <source>
        <strain evidence="2">Busselton2</strain>
    </source>
</reference>
<keyword evidence="1" id="KW-0175">Coiled coil</keyword>
<dbReference type="AlphaFoldDB" id="A0AAV7ZQU2"/>
<evidence type="ECO:0000313" key="3">
    <source>
        <dbReference type="Proteomes" id="UP001146793"/>
    </source>
</evidence>
<gene>
    <name evidence="2" type="ORF">M0812_09322</name>
</gene>